<dbReference type="FunFam" id="3.40.640.10:FF:000089">
    <property type="entry name" value="Aminotransferase, DegT/DnrJ/EryC1/StrS family"/>
    <property type="match status" value="1"/>
</dbReference>
<dbReference type="Proteomes" id="UP000094828">
    <property type="component" value="Unassembled WGS sequence"/>
</dbReference>
<protein>
    <submittedName>
        <fullName evidence="6">Transcriptional regulator</fullName>
    </submittedName>
</protein>
<dbReference type="InterPro" id="IPR015421">
    <property type="entry name" value="PyrdxlP-dep_Trfase_major"/>
</dbReference>
<evidence type="ECO:0000313" key="7">
    <source>
        <dbReference type="Proteomes" id="UP000094828"/>
    </source>
</evidence>
<dbReference type="InterPro" id="IPR015422">
    <property type="entry name" value="PyrdxlP-dep_Trfase_small"/>
</dbReference>
<dbReference type="InterPro" id="IPR015424">
    <property type="entry name" value="PyrdxlP-dep_Trfase"/>
</dbReference>
<name>A0A1C3EDK4_9PLAN</name>
<dbReference type="Pfam" id="PF01041">
    <property type="entry name" value="DegT_DnrJ_EryC1"/>
    <property type="match status" value="1"/>
</dbReference>
<dbReference type="AlphaFoldDB" id="A0A1C3EDK4"/>
<evidence type="ECO:0000256" key="2">
    <source>
        <dbReference type="ARBA" id="ARBA00037999"/>
    </source>
</evidence>
<dbReference type="InterPro" id="IPR000653">
    <property type="entry name" value="DegT/StrS_aminotransferase"/>
</dbReference>
<proteinExistence type="inferred from homology"/>
<dbReference type="Gene3D" id="3.90.1150.10">
    <property type="entry name" value="Aspartate Aminotransferase, domain 1"/>
    <property type="match status" value="1"/>
</dbReference>
<feature type="modified residue" description="N6-(pyridoxal phosphate)lysine" evidence="4">
    <location>
        <position position="198"/>
    </location>
</feature>
<evidence type="ECO:0000256" key="4">
    <source>
        <dbReference type="PIRSR" id="PIRSR000390-2"/>
    </source>
</evidence>
<dbReference type="SUPFAM" id="SSF53383">
    <property type="entry name" value="PLP-dependent transferases"/>
    <property type="match status" value="1"/>
</dbReference>
<keyword evidence="7" id="KW-1185">Reference proteome</keyword>
<dbReference type="EMBL" id="LYDR01000089">
    <property type="protein sequence ID" value="ODA31332.1"/>
    <property type="molecule type" value="Genomic_DNA"/>
</dbReference>
<keyword evidence="1 4" id="KW-0663">Pyridoxal phosphate</keyword>
<accession>A0A1C3EDK4</accession>
<evidence type="ECO:0000256" key="1">
    <source>
        <dbReference type="ARBA" id="ARBA00022898"/>
    </source>
</evidence>
<dbReference type="GO" id="GO:0008483">
    <property type="term" value="F:transaminase activity"/>
    <property type="evidence" value="ECO:0007669"/>
    <property type="project" value="TreeGrafter"/>
</dbReference>
<comment type="caution">
    <text evidence="6">The sequence shown here is derived from an EMBL/GenBank/DDBJ whole genome shotgun (WGS) entry which is preliminary data.</text>
</comment>
<reference evidence="6 7" key="1">
    <citation type="submission" date="2016-05" db="EMBL/GenBank/DDBJ databases">
        <title>Genomic and physiological characterization of Planctopirus sp. isolated from fresh water lake.</title>
        <authorList>
            <person name="Subhash Y."/>
            <person name="Ramana C."/>
        </authorList>
    </citation>
    <scope>NUCLEOTIDE SEQUENCE [LARGE SCALE GENOMIC DNA]</scope>
    <source>
        <strain evidence="6 7">JC280</strain>
    </source>
</reference>
<organism evidence="6 7">
    <name type="scientific">Planctopirus hydrillae</name>
    <dbReference type="NCBI Taxonomy" id="1841610"/>
    <lineage>
        <taxon>Bacteria</taxon>
        <taxon>Pseudomonadati</taxon>
        <taxon>Planctomycetota</taxon>
        <taxon>Planctomycetia</taxon>
        <taxon>Planctomycetales</taxon>
        <taxon>Planctomycetaceae</taxon>
        <taxon>Planctopirus</taxon>
    </lineage>
</organism>
<dbReference type="CDD" id="cd00616">
    <property type="entry name" value="AHBA_syn"/>
    <property type="match status" value="1"/>
</dbReference>
<sequence length="396" mass="43016">MTATISLSSGLVSSVPFIDLVPQHNAIADEVMAAVQKVFAEQRFILGEEVVALENEVATYCDARFAIGCNSGTDALIIALQALGLKPGDEVITSPFSFFATASSIVRAGAKPVFVDIDPRTFNLDAQAVEDAITPNTKVIMPVHLFGQCCDMETLNRLATKYGLAIVEDAAQAIGAEYQGRKAGVLGNVGCFSFFPTKNLGGAGDGGMMTTDDPELAARLKRLRVHGDIGQYEHIEVGMNSRLDALQAAVLRVKLRHLESWTVARQKNAKRYAQMLTQAGLTDSLIMPSSDATSRHVYNQYCVRVKDGRRDEILKELRGRQVGCMVYYPKPLHLQTCFAPLGYQAGQFPEAEKACQDILALPIYPELPTAHQDRVVSALVEVCHGVSESQVIRKAA</sequence>
<evidence type="ECO:0000256" key="3">
    <source>
        <dbReference type="PIRSR" id="PIRSR000390-1"/>
    </source>
</evidence>
<gene>
    <name evidence="6" type="ORF">A6X21_05190</name>
</gene>
<dbReference type="RefSeq" id="WP_068847810.1">
    <property type="nucleotide sequence ID" value="NZ_LYDR01000089.1"/>
</dbReference>
<dbReference type="OrthoDB" id="9810913at2"/>
<dbReference type="GO" id="GO:0000271">
    <property type="term" value="P:polysaccharide biosynthetic process"/>
    <property type="evidence" value="ECO:0007669"/>
    <property type="project" value="TreeGrafter"/>
</dbReference>
<evidence type="ECO:0000256" key="5">
    <source>
        <dbReference type="RuleBase" id="RU004508"/>
    </source>
</evidence>
<dbReference type="PANTHER" id="PTHR30244">
    <property type="entry name" value="TRANSAMINASE"/>
    <property type="match status" value="1"/>
</dbReference>
<feature type="active site" description="Proton acceptor" evidence="3">
    <location>
        <position position="198"/>
    </location>
</feature>
<dbReference type="GO" id="GO:0030170">
    <property type="term" value="F:pyridoxal phosphate binding"/>
    <property type="evidence" value="ECO:0007669"/>
    <property type="project" value="UniProtKB-ARBA"/>
</dbReference>
<dbReference type="PIRSF" id="PIRSF000390">
    <property type="entry name" value="PLP_StrS"/>
    <property type="match status" value="1"/>
</dbReference>
<dbReference type="PANTHER" id="PTHR30244:SF36">
    <property type="entry name" value="3-OXO-GLUCOSE-6-PHOSPHATE:GLUTAMATE AMINOTRANSFERASE"/>
    <property type="match status" value="1"/>
</dbReference>
<dbReference type="Gene3D" id="3.40.640.10">
    <property type="entry name" value="Type I PLP-dependent aspartate aminotransferase-like (Major domain)"/>
    <property type="match status" value="1"/>
</dbReference>
<evidence type="ECO:0000313" key="6">
    <source>
        <dbReference type="EMBL" id="ODA31332.1"/>
    </source>
</evidence>
<dbReference type="STRING" id="1841610.A6X21_05190"/>
<comment type="similarity">
    <text evidence="2 5">Belongs to the DegT/DnrJ/EryC1 family.</text>
</comment>